<dbReference type="GO" id="GO:0005525">
    <property type="term" value="F:GTP binding"/>
    <property type="evidence" value="ECO:0007669"/>
    <property type="project" value="UniProtKB-KW"/>
</dbReference>
<organism evidence="12 13">
    <name type="scientific">Caenorhabditis angaria</name>
    <dbReference type="NCBI Taxonomy" id="860376"/>
    <lineage>
        <taxon>Eukaryota</taxon>
        <taxon>Metazoa</taxon>
        <taxon>Ecdysozoa</taxon>
        <taxon>Nematoda</taxon>
        <taxon>Chromadorea</taxon>
        <taxon>Rhabditida</taxon>
        <taxon>Rhabditina</taxon>
        <taxon>Rhabditomorpha</taxon>
        <taxon>Rhabditoidea</taxon>
        <taxon>Rhabditidae</taxon>
        <taxon>Peloderinae</taxon>
        <taxon>Caenorhabditis</taxon>
    </lineage>
</organism>
<evidence type="ECO:0000256" key="9">
    <source>
        <dbReference type="ARBA" id="ARBA00023136"/>
    </source>
</evidence>
<dbReference type="PANTHER" id="PTHR45909:SF1">
    <property type="entry name" value="ADP-RIBOSYLATION FACTOR-RELATED PROTEIN 1"/>
    <property type="match status" value="1"/>
</dbReference>
<evidence type="ECO:0000256" key="10">
    <source>
        <dbReference type="ARBA" id="ARBA00023170"/>
    </source>
</evidence>
<dbReference type="InterPro" id="IPR024156">
    <property type="entry name" value="Small_GTPase_ARF"/>
</dbReference>
<keyword evidence="9 11" id="KW-0472">Membrane</keyword>
<reference evidence="12" key="1">
    <citation type="submission" date="2022-11" db="EMBL/GenBank/DDBJ databases">
        <authorList>
            <person name="Kikuchi T."/>
        </authorList>
    </citation>
    <scope>NUCLEOTIDE SEQUENCE</scope>
    <source>
        <strain evidence="12">PS1010</strain>
    </source>
</reference>
<evidence type="ECO:0000313" key="12">
    <source>
        <dbReference type="EMBL" id="CAI5452654.1"/>
    </source>
</evidence>
<dbReference type="GO" id="GO:0006886">
    <property type="term" value="P:intracellular protein transport"/>
    <property type="evidence" value="ECO:0007669"/>
    <property type="project" value="TreeGrafter"/>
</dbReference>
<keyword evidence="4 11" id="KW-0812">Transmembrane</keyword>
<comment type="similarity">
    <text evidence="2">Belongs to the SRP receptor beta subunit family.</text>
</comment>
<accession>A0A9P1IYT6</accession>
<dbReference type="CDD" id="cd04105">
    <property type="entry name" value="SR_beta"/>
    <property type="match status" value="1"/>
</dbReference>
<evidence type="ECO:0000256" key="4">
    <source>
        <dbReference type="ARBA" id="ARBA00022692"/>
    </source>
</evidence>
<evidence type="ECO:0000313" key="13">
    <source>
        <dbReference type="Proteomes" id="UP001152747"/>
    </source>
</evidence>
<dbReference type="Proteomes" id="UP001152747">
    <property type="component" value="Unassembled WGS sequence"/>
</dbReference>
<dbReference type="GO" id="GO:0005789">
    <property type="term" value="C:endoplasmic reticulum membrane"/>
    <property type="evidence" value="ECO:0007669"/>
    <property type="project" value="UniProtKB-SubCell"/>
</dbReference>
<dbReference type="SUPFAM" id="SSF52540">
    <property type="entry name" value="P-loop containing nucleoside triphosphate hydrolases"/>
    <property type="match status" value="1"/>
</dbReference>
<dbReference type="AlphaFoldDB" id="A0A9P1IYT6"/>
<dbReference type="Pfam" id="PF09439">
    <property type="entry name" value="SRPRB"/>
    <property type="match status" value="1"/>
</dbReference>
<evidence type="ECO:0000256" key="3">
    <source>
        <dbReference type="ARBA" id="ARBA00020256"/>
    </source>
</evidence>
<dbReference type="GO" id="GO:0005794">
    <property type="term" value="C:Golgi apparatus"/>
    <property type="evidence" value="ECO:0007669"/>
    <property type="project" value="TreeGrafter"/>
</dbReference>
<keyword evidence="6" id="KW-0256">Endoplasmic reticulum</keyword>
<comment type="caution">
    <text evidence="12">The sequence shown here is derived from an EMBL/GenBank/DDBJ whole genome shotgun (WGS) entry which is preliminary data.</text>
</comment>
<keyword evidence="8" id="KW-0342">GTP-binding</keyword>
<evidence type="ECO:0000256" key="1">
    <source>
        <dbReference type="ARBA" id="ARBA00004389"/>
    </source>
</evidence>
<proteinExistence type="inferred from homology"/>
<evidence type="ECO:0000256" key="11">
    <source>
        <dbReference type="SAM" id="Phobius"/>
    </source>
</evidence>
<dbReference type="EMBL" id="CANHGI010000005">
    <property type="protein sequence ID" value="CAI5452654.1"/>
    <property type="molecule type" value="Genomic_DNA"/>
</dbReference>
<gene>
    <name evidence="12" type="ORF">CAMP_LOCUS15291</name>
</gene>
<evidence type="ECO:0000256" key="2">
    <source>
        <dbReference type="ARBA" id="ARBA00005619"/>
    </source>
</evidence>
<keyword evidence="10" id="KW-0675">Receptor</keyword>
<dbReference type="Gene3D" id="3.40.50.300">
    <property type="entry name" value="P-loop containing nucleotide triphosphate hydrolases"/>
    <property type="match status" value="1"/>
</dbReference>
<evidence type="ECO:0000256" key="8">
    <source>
        <dbReference type="ARBA" id="ARBA00023134"/>
    </source>
</evidence>
<evidence type="ECO:0000256" key="6">
    <source>
        <dbReference type="ARBA" id="ARBA00022824"/>
    </source>
</evidence>
<protein>
    <recommendedName>
        <fullName evidence="3">Signal recognition particle receptor subunit beta</fullName>
    </recommendedName>
</protein>
<keyword evidence="5" id="KW-0547">Nucleotide-binding</keyword>
<keyword evidence="7 11" id="KW-1133">Transmembrane helix</keyword>
<name>A0A9P1IYT6_9PELO</name>
<comment type="subcellular location">
    <subcellularLocation>
        <location evidence="1">Endoplasmic reticulum membrane</location>
        <topology evidence="1">Single-pass membrane protein</topology>
    </subcellularLocation>
</comment>
<dbReference type="GO" id="GO:0043001">
    <property type="term" value="P:Golgi to plasma membrane protein transport"/>
    <property type="evidence" value="ECO:0007669"/>
    <property type="project" value="TreeGrafter"/>
</dbReference>
<evidence type="ECO:0000256" key="5">
    <source>
        <dbReference type="ARBA" id="ARBA00022741"/>
    </source>
</evidence>
<dbReference type="InterPro" id="IPR019009">
    <property type="entry name" value="SRP_receptor_beta_su"/>
</dbReference>
<dbReference type="InterPro" id="IPR027417">
    <property type="entry name" value="P-loop_NTPase"/>
</dbReference>
<sequence length="234" mass="26001">MDNLDSSTVAIIISLSLGLVTIAVFLFLKFFSAKKDTVLLAGLSNSGKTTIFTQLVSKSNNIPQTYTSMQENTIHLNIKGNVLKITDYPGNDRLRQKLLSTIRQSSIRKIVYVIDAATFSKESRDVAELLYDILLENQKNHVPILVACHKQDHSLSKTDKVIQNSLEKEIGLINKSRSAALIGTDGSEARRSTLTNTGTDFKWDDLKRQNISFKLTSSRSDDFGIDAISSFVKN</sequence>
<dbReference type="OrthoDB" id="41266at2759"/>
<dbReference type="GO" id="GO:0034067">
    <property type="term" value="P:protein localization to Golgi apparatus"/>
    <property type="evidence" value="ECO:0007669"/>
    <property type="project" value="TreeGrafter"/>
</dbReference>
<feature type="transmembrane region" description="Helical" evidence="11">
    <location>
        <begin position="6"/>
        <end position="28"/>
    </location>
</feature>
<dbReference type="GO" id="GO:0003924">
    <property type="term" value="F:GTPase activity"/>
    <property type="evidence" value="ECO:0007669"/>
    <property type="project" value="TreeGrafter"/>
</dbReference>
<evidence type="ECO:0000256" key="7">
    <source>
        <dbReference type="ARBA" id="ARBA00022989"/>
    </source>
</evidence>
<keyword evidence="13" id="KW-1185">Reference proteome</keyword>
<dbReference type="PANTHER" id="PTHR45909">
    <property type="entry name" value="ADP-RIBOSYLATION FACTOR-RELATED PROTEIN 1"/>
    <property type="match status" value="1"/>
</dbReference>